<name>A0A6A3C7S3_HIBSY</name>
<reference evidence="1" key="1">
    <citation type="submission" date="2019-09" db="EMBL/GenBank/DDBJ databases">
        <title>Draft genome information of white flower Hibiscus syriacus.</title>
        <authorList>
            <person name="Kim Y.-M."/>
        </authorList>
    </citation>
    <scope>NUCLEOTIDE SEQUENCE [LARGE SCALE GENOMIC DNA]</scope>
    <source>
        <strain evidence="1">YM2019G1</strain>
    </source>
</reference>
<dbReference type="GO" id="GO:0009626">
    <property type="term" value="P:plant-type hypersensitive response"/>
    <property type="evidence" value="ECO:0007669"/>
    <property type="project" value="TreeGrafter"/>
</dbReference>
<gene>
    <name evidence="1" type="ORF">F3Y22_tig00009942pilonHSYRG00278</name>
</gene>
<keyword evidence="2" id="KW-1185">Reference proteome</keyword>
<dbReference type="PANTHER" id="PTHR33199">
    <property type="entry name" value="MACPF DOMAIN-CONTAINING PROTEIN CAD1"/>
    <property type="match status" value="1"/>
</dbReference>
<dbReference type="EMBL" id="VEPZ02000454">
    <property type="protein sequence ID" value="KAE8724784.1"/>
    <property type="molecule type" value="Genomic_DNA"/>
</dbReference>
<dbReference type="Proteomes" id="UP000436088">
    <property type="component" value="Unassembled WGS sequence"/>
</dbReference>
<evidence type="ECO:0000313" key="1">
    <source>
        <dbReference type="EMBL" id="KAE8724784.1"/>
    </source>
</evidence>
<dbReference type="GO" id="GO:2000031">
    <property type="term" value="P:regulation of salicylic acid mediated signaling pathway"/>
    <property type="evidence" value="ECO:0007669"/>
    <property type="project" value="InterPro"/>
</dbReference>
<sequence length="551" mass="62940">MFGIETRFPKYNFSIGILGKYRYRDSSINTSHVDVGTRPVTGLRLYLKGKRSNRLAIYMQHLPFLPTYFQLVDEPVDTFSHQESYDKRYFDKVRWKNFSRVCTSPVEADNDHSIVTGAHLQVEKYGFKSILFLRLYFSTVLGAIIMRHSEWDGSFGFAPQYGVLFDLLSRSLTATPHPQHPLLGCNGMGGKDVIYTKQQHPFTLQPADIQKRLNDMADKRFVDANGSKDTSEQVFQGDKDIISICKRKGGSDDTNLSHNDCSGTGFLSHAINLYLRCKQDLFCLSTSFSLILLTAANDTDKPPIDELHPFLELQLPRQWAPTYSELPLGRQQKQQNTESLQFSFMGPKLYVRAITVDVGMRPVTGLRLYLEGKRSNWLAICMQHLSSRPAYFQLVDEPDGTFPDQESHEKRYIENVRWKNYSRVCTAPVESSNGQCIVTRAELVVGKHGFRNVLFLRLHFSTVLGAVIVRRPEGEFEPEPMVPVAVTQSDESQPQTYIGSAVTMVALLSQIILRNSRNWSIRLRLQEGHNNLRGIGLFPVQDWLWRKARLL</sequence>
<proteinExistence type="predicted"/>
<protein>
    <submittedName>
        <fullName evidence="1">Uncharacterized protein</fullName>
    </submittedName>
</protein>
<dbReference type="AlphaFoldDB" id="A0A6A3C7S3"/>
<comment type="caution">
    <text evidence="1">The sequence shown here is derived from an EMBL/GenBank/DDBJ whole genome shotgun (WGS) entry which is preliminary data.</text>
</comment>
<evidence type="ECO:0000313" key="2">
    <source>
        <dbReference type="Proteomes" id="UP000436088"/>
    </source>
</evidence>
<accession>A0A6A3C7S3</accession>
<dbReference type="PANTHER" id="PTHR33199:SF13">
    <property type="entry name" value="MAC_PERFORIN DOMAIN-CONTAINING PROTEIN"/>
    <property type="match status" value="1"/>
</dbReference>
<organism evidence="1 2">
    <name type="scientific">Hibiscus syriacus</name>
    <name type="common">Rose of Sharon</name>
    <dbReference type="NCBI Taxonomy" id="106335"/>
    <lineage>
        <taxon>Eukaryota</taxon>
        <taxon>Viridiplantae</taxon>
        <taxon>Streptophyta</taxon>
        <taxon>Embryophyta</taxon>
        <taxon>Tracheophyta</taxon>
        <taxon>Spermatophyta</taxon>
        <taxon>Magnoliopsida</taxon>
        <taxon>eudicotyledons</taxon>
        <taxon>Gunneridae</taxon>
        <taxon>Pentapetalae</taxon>
        <taxon>rosids</taxon>
        <taxon>malvids</taxon>
        <taxon>Malvales</taxon>
        <taxon>Malvaceae</taxon>
        <taxon>Malvoideae</taxon>
        <taxon>Hibiscus</taxon>
    </lineage>
</organism>
<dbReference type="InterPro" id="IPR044663">
    <property type="entry name" value="CAD1/NSL1-like"/>
</dbReference>
<dbReference type="GO" id="GO:0005886">
    <property type="term" value="C:plasma membrane"/>
    <property type="evidence" value="ECO:0007669"/>
    <property type="project" value="TreeGrafter"/>
</dbReference>